<dbReference type="Pfam" id="PF20256">
    <property type="entry name" value="MoCoBD_2"/>
    <property type="match status" value="1"/>
</dbReference>
<proteinExistence type="inferred from homology"/>
<dbReference type="PANTHER" id="PTHR11908:SF132">
    <property type="entry name" value="ALDEHYDE OXIDASE 1-RELATED"/>
    <property type="match status" value="1"/>
</dbReference>
<dbReference type="InterPro" id="IPR008274">
    <property type="entry name" value="AldOxase/xan_DH_MoCoBD1"/>
</dbReference>
<organism evidence="5 6">
    <name type="scientific">Pseudomonas quercus</name>
    <dbReference type="NCBI Taxonomy" id="2722792"/>
    <lineage>
        <taxon>Bacteria</taxon>
        <taxon>Pseudomonadati</taxon>
        <taxon>Pseudomonadota</taxon>
        <taxon>Gammaproteobacteria</taxon>
        <taxon>Pseudomonadales</taxon>
        <taxon>Pseudomonadaceae</taxon>
        <taxon>Pseudomonas</taxon>
    </lineage>
</organism>
<protein>
    <submittedName>
        <fullName evidence="5">Xanthine dehydrogenase family protein molybdopterin-binding subunit</fullName>
    </submittedName>
</protein>
<dbReference type="InterPro" id="IPR016208">
    <property type="entry name" value="Ald_Oxase/xanthine_DH-like"/>
</dbReference>
<gene>
    <name evidence="5" type="ORF">HBH25_09905</name>
</gene>
<evidence type="ECO:0000256" key="3">
    <source>
        <dbReference type="ARBA" id="ARBA00023002"/>
    </source>
</evidence>
<accession>A0ABX0YFM6</accession>
<dbReference type="Gene3D" id="3.90.1170.50">
    <property type="entry name" value="Aldehyde oxidase/xanthine dehydrogenase, a/b hammerhead"/>
    <property type="match status" value="1"/>
</dbReference>
<name>A0ABX0YFM6_9PSED</name>
<reference evidence="5 6" key="1">
    <citation type="submission" date="2020-03" db="EMBL/GenBank/DDBJ databases">
        <authorList>
            <person name="Wang L."/>
            <person name="He N."/>
            <person name="Li Y."/>
            <person name="Fang Y."/>
            <person name="Zhang F."/>
        </authorList>
    </citation>
    <scope>NUCLEOTIDE SEQUENCE [LARGE SCALE GENOMIC DNA]</scope>
    <source>
        <strain evidence="6">hsmgli-8</strain>
    </source>
</reference>
<keyword evidence="2" id="KW-0500">Molybdenum</keyword>
<dbReference type="InterPro" id="IPR037165">
    <property type="entry name" value="AldOxase/xan_DH_Mopterin-bd_sf"/>
</dbReference>
<evidence type="ECO:0000256" key="1">
    <source>
        <dbReference type="ARBA" id="ARBA00006849"/>
    </source>
</evidence>
<comment type="caution">
    <text evidence="5">The sequence shown here is derived from an EMBL/GenBank/DDBJ whole genome shotgun (WGS) entry which is preliminary data.</text>
</comment>
<dbReference type="EMBL" id="JAAVJI010000004">
    <property type="protein sequence ID" value="NJP01179.1"/>
    <property type="molecule type" value="Genomic_DNA"/>
</dbReference>
<evidence type="ECO:0000259" key="4">
    <source>
        <dbReference type="SMART" id="SM01008"/>
    </source>
</evidence>
<dbReference type="RefSeq" id="WP_168083746.1">
    <property type="nucleotide sequence ID" value="NZ_JAAVJI010000004.1"/>
</dbReference>
<dbReference type="InterPro" id="IPR046867">
    <property type="entry name" value="AldOxase/xan_DH_MoCoBD2"/>
</dbReference>
<comment type="similarity">
    <text evidence="1">Belongs to the xanthine dehydrogenase family.</text>
</comment>
<evidence type="ECO:0000313" key="6">
    <source>
        <dbReference type="Proteomes" id="UP000746535"/>
    </source>
</evidence>
<evidence type="ECO:0000256" key="2">
    <source>
        <dbReference type="ARBA" id="ARBA00022505"/>
    </source>
</evidence>
<sequence>MAPTSDRFIGQGLPRIDGPKKVSGVAKYTSDHHFPGLVYAVPVTASIAKGRLTGLSTQAAEASPGVLAVYHQGNLAGKLFRRQPNKGKNDEARPPLSDDKITYYGQYIALVVARTYEQALAGAAAVKATYAAEPVDVSTRLSPEAPEKVDTERGDVDAAFAAAPVKVDYTYTTPPQTHNPIELHASVAVWDGQGFTLYETSQAIMNHQLVMAQMLGVGPQQVRVITEYLGSGFGGKLWPWTHSLLAAAAARELGKPVKLVVDRRMMFQTVGHRANTQQRLRLGATADGKLNCLRHDYLFHNARLDSYKENCGEATGFLYSTPNLKAAWSVAKRDVAPPTSMRGPGAVPGLYALESAMNELAIALKMDPVQLRLANQPDHDESTGQPFSSRHLVECLTTGADRFGWKSRDPQPGSMRNGAGEVIGWGMAACSWMAKALPAKATVQLGTDGRAKVFCGTQDIGTGTYTVIAQMVADLIGLDLKYIDVMIGDTRLPPGPMSGGSMATGSLVPAIQQATREAMDEAIEAALRGHPAFEGKAKEDVVFADMKVSVKGGSGEAVALPTVLKAAGMDHVSGDGEGKGSEEAAKKVSLHSYGAHFVEVVWQPEIARLKVNRIVTVIDAGTILNTRTGRNQIEGALMMGVGMALLEATEYDHRNGAPVNANLADYIVTTHADAPEVDITFLDYPDYALNPLGARGIGEIGLAGVAAAITDAVYHATGVRVRDLPVRIEDLLGTPQVRA</sequence>
<dbReference type="InterPro" id="IPR000674">
    <property type="entry name" value="Ald_Oxase/Xan_DH_a/b"/>
</dbReference>
<dbReference type="Pfam" id="PF02738">
    <property type="entry name" value="MoCoBD_1"/>
    <property type="match status" value="1"/>
</dbReference>
<dbReference type="Gene3D" id="3.30.365.10">
    <property type="entry name" value="Aldehyde oxidase/xanthine dehydrogenase, molybdopterin binding domain"/>
    <property type="match status" value="4"/>
</dbReference>
<dbReference type="PANTHER" id="PTHR11908">
    <property type="entry name" value="XANTHINE DEHYDROGENASE"/>
    <property type="match status" value="1"/>
</dbReference>
<dbReference type="InterPro" id="IPR036856">
    <property type="entry name" value="Ald_Oxase/Xan_DH_a/b_sf"/>
</dbReference>
<evidence type="ECO:0000313" key="5">
    <source>
        <dbReference type="EMBL" id="NJP01179.1"/>
    </source>
</evidence>
<dbReference type="SUPFAM" id="SSF56003">
    <property type="entry name" value="Molybdenum cofactor-binding domain"/>
    <property type="match status" value="1"/>
</dbReference>
<dbReference type="Proteomes" id="UP000746535">
    <property type="component" value="Unassembled WGS sequence"/>
</dbReference>
<dbReference type="SMART" id="SM01008">
    <property type="entry name" value="Ald_Xan_dh_C"/>
    <property type="match status" value="1"/>
</dbReference>
<feature type="domain" description="Aldehyde oxidase/xanthine dehydrogenase a/b hammerhead" evidence="4">
    <location>
        <begin position="23"/>
        <end position="134"/>
    </location>
</feature>
<keyword evidence="6" id="KW-1185">Reference proteome</keyword>
<dbReference type="Pfam" id="PF01315">
    <property type="entry name" value="Ald_Xan_dh_C"/>
    <property type="match status" value="1"/>
</dbReference>
<keyword evidence="3" id="KW-0560">Oxidoreductase</keyword>
<dbReference type="SUPFAM" id="SSF54665">
    <property type="entry name" value="CO dehydrogenase molybdoprotein N-domain-like"/>
    <property type="match status" value="1"/>
</dbReference>